<reference evidence="6" key="1">
    <citation type="journal article" date="2022" name="Microb. Genom.">
        <title>A global pangenome for the wheat fungal pathogen Pyrenophora tritici-repentis and prediction of effector protein structural homology.</title>
        <authorList>
            <person name="Moolhuijzen P.M."/>
            <person name="See P.T."/>
            <person name="Shi G."/>
            <person name="Powell H.R."/>
            <person name="Cockram J."/>
            <person name="Jorgensen L.N."/>
            <person name="Benslimane H."/>
            <person name="Strelkov S.E."/>
            <person name="Turner J."/>
            <person name="Liu Z."/>
            <person name="Moffat C.S."/>
        </authorList>
    </citation>
    <scope>NUCLEOTIDE SEQUENCE [LARGE SCALE GENOMIC DNA]</scope>
</reference>
<evidence type="ECO:0000259" key="3">
    <source>
        <dbReference type="SMART" id="SM00906"/>
    </source>
</evidence>
<accession>A0A922NIE3</accession>
<dbReference type="InterPro" id="IPR056624">
    <property type="entry name" value="WH_CYT4"/>
</dbReference>
<evidence type="ECO:0000313" key="5">
    <source>
        <dbReference type="EMBL" id="KAI1516530.1"/>
    </source>
</evidence>
<keyword evidence="6" id="KW-1185">Reference proteome</keyword>
<dbReference type="GO" id="GO:0003723">
    <property type="term" value="F:RNA binding"/>
    <property type="evidence" value="ECO:0007669"/>
    <property type="project" value="InterPro"/>
</dbReference>
<dbReference type="GO" id="GO:0003677">
    <property type="term" value="F:DNA binding"/>
    <property type="evidence" value="ECO:0007669"/>
    <property type="project" value="InterPro"/>
</dbReference>
<dbReference type="GO" id="GO:0008270">
    <property type="term" value="F:zinc ion binding"/>
    <property type="evidence" value="ECO:0007669"/>
    <property type="project" value="InterPro"/>
</dbReference>
<protein>
    <submittedName>
        <fullName evidence="5">RNB domain containing protein</fullName>
    </submittedName>
</protein>
<dbReference type="Proteomes" id="UP000249757">
    <property type="component" value="Unassembled WGS sequence"/>
</dbReference>
<dbReference type="PANTHER" id="PTHR23355:SF65">
    <property type="entry name" value="EXORIBONUCLEASE CYT-4, PUTATIVE (AFU_ORTHOLOGUE AFUA_7G01550)-RELATED"/>
    <property type="match status" value="1"/>
</dbReference>
<dbReference type="Pfam" id="PF25522">
    <property type="entry name" value="OB_cyt-4"/>
    <property type="match status" value="1"/>
</dbReference>
<dbReference type="SUPFAM" id="SSF50249">
    <property type="entry name" value="Nucleic acid-binding proteins"/>
    <property type="match status" value="1"/>
</dbReference>
<evidence type="ECO:0000259" key="4">
    <source>
        <dbReference type="SMART" id="SM00955"/>
    </source>
</evidence>
<dbReference type="Pfam" id="PF23214">
    <property type="entry name" value="SH3_CYT4"/>
    <property type="match status" value="1"/>
</dbReference>
<evidence type="ECO:0000256" key="1">
    <source>
        <dbReference type="ARBA" id="ARBA00023242"/>
    </source>
</evidence>
<feature type="compositionally biased region" description="Low complexity" evidence="2">
    <location>
        <begin position="51"/>
        <end position="66"/>
    </location>
</feature>
<dbReference type="EMBL" id="NRDI02000005">
    <property type="protein sequence ID" value="KAI1516530.1"/>
    <property type="molecule type" value="Genomic_DNA"/>
</dbReference>
<dbReference type="CDD" id="cd12148">
    <property type="entry name" value="fungal_TF_MHR"/>
    <property type="match status" value="1"/>
</dbReference>
<comment type="caution">
    <text evidence="5">The sequence shown here is derived from an EMBL/GenBank/DDBJ whole genome shotgun (WGS) entry which is preliminary data.</text>
</comment>
<organism evidence="5 6">
    <name type="scientific">Pyrenophora tritici-repentis</name>
    <dbReference type="NCBI Taxonomy" id="45151"/>
    <lineage>
        <taxon>Eukaryota</taxon>
        <taxon>Fungi</taxon>
        <taxon>Dikarya</taxon>
        <taxon>Ascomycota</taxon>
        <taxon>Pezizomycotina</taxon>
        <taxon>Dothideomycetes</taxon>
        <taxon>Pleosporomycetidae</taxon>
        <taxon>Pleosporales</taxon>
        <taxon>Pleosporineae</taxon>
        <taxon>Pleosporaceae</taxon>
        <taxon>Pyrenophora</taxon>
    </lineage>
</organism>
<dbReference type="PANTHER" id="PTHR23355">
    <property type="entry name" value="RIBONUCLEASE"/>
    <property type="match status" value="1"/>
</dbReference>
<dbReference type="InterPro" id="IPR007219">
    <property type="entry name" value="XnlR_reg_dom"/>
</dbReference>
<feature type="compositionally biased region" description="Acidic residues" evidence="2">
    <location>
        <begin position="139"/>
        <end position="148"/>
    </location>
</feature>
<feature type="region of interest" description="Disordered" evidence="2">
    <location>
        <begin position="47"/>
        <end position="71"/>
    </location>
</feature>
<dbReference type="Pfam" id="PF04082">
    <property type="entry name" value="Fungal_trans"/>
    <property type="match status" value="1"/>
</dbReference>
<dbReference type="SMART" id="SM00906">
    <property type="entry name" value="Fungal_trans"/>
    <property type="match status" value="1"/>
</dbReference>
<evidence type="ECO:0000313" key="6">
    <source>
        <dbReference type="Proteomes" id="UP000249757"/>
    </source>
</evidence>
<proteinExistence type="predicted"/>
<dbReference type="Pfam" id="PF23216">
    <property type="entry name" value="WHD_CYT4"/>
    <property type="match status" value="1"/>
</dbReference>
<name>A0A922NIE3_9PLEO</name>
<dbReference type="InterPro" id="IPR056625">
    <property type="entry name" value="SH3_CYT4"/>
</dbReference>
<dbReference type="SMART" id="SM00955">
    <property type="entry name" value="RNB"/>
    <property type="match status" value="1"/>
</dbReference>
<feature type="region of interest" description="Disordered" evidence="2">
    <location>
        <begin position="128"/>
        <end position="148"/>
    </location>
</feature>
<sequence length="1703" mass="189878">MYTRLQSAPSYACLRCQWRLLNQRSSIRQIHSRQALCSIKVSQHTSRRALHTTTNRTHISSISSTSAPPPPFDPTLLPHSTGVRFREHLEKWQELYGAPTKEALSGFQNHPARGDIQNGLSKLTSAFKADEDARPDELAGAEEDEEEDPITIGLFLKPGDVVELCQPDREAVLAVFVQQLENDSQFFSVNGRWTHNALSKVSFAIPGCIDPELVLPLLPFLPTNPSKADPKGQVHVPRELAAPITDTLVDMTREAETIYRNNAAELDTAYENLAEKNKPTIMTLTQIAKRLLGRGDSAWVPSPAALLAVRKALNRNEFRFRSDSRSHRLTNSFTIRPKNDVEIVETVHGWIREYREYLALEAKQPKNAQYARTNGVIHITDFLEKARKLIAYSRRYREPNTGGVGPWTGPLIHKGAPYLRPKPTAAFTESDQKIIDFLQAWVLTDQFTGMAGLHAACASLVLASECYGPGVIRDAGTTDEALSSIKPATGFLFLQEIGVLLPHQNRAIYNEHLMLPTVRPTRNLELLNEKAELTRRNPDFRDSMVHLRRDWGSTTIYCIDDADAHEIDDGISIERVQGADSEFWIHVHVANPTAFFDKTHTLSGLAAHMTETVYTPERFFPMLPEWANEEHFSLKRNRPVITFSSRINRTGNVLERKVQHGMVQNVVSITYSQVAKLLGDDSTVETRTLVVGGTVPNRKPPKLPNLSPGQLKDLDDLYTAAKALWEARKAAGGVRFSPGNTSVRVWENPAQEGLPWRSPSVQQARVIRGDPIIQLTNTIPQGFMQLDLRPKNIVEEMMLLACQTAATWCAERHIPVMYRGTVEPPSVEELSAGELQELIQLHYEKHGKVPLDLTARCQKALGRAIAHFSPLPHKIMGVPSYVKVTSPLRRYSDMMAHWQIEAALRYEAESGMKFDATAASATSRNLLPFSLRQMRESIVTLSPRERIISMAKRDSVNYWCVQALLRAFKYKQAPLPETFRFWVQRVRDGRGALGRLPEYGLTAYVMEESDVQAGDEWDVMLDRMDLFSRTIFVKPCDRTKPCSACCVRGSPRDCHFIAEDGNYTPIRQSYELRKLRAENLRLKERLHSLRIPVDSEDAAHAQAVDSQFGEKPPSWHKRKQQSFQASESCDNIYFGSPGLATVINEFASTNTSISTTLAHVMPQPADMFATGNSSTYPFATIFSASLEDCIPQLLGCLPAKDDMLRYLSAFEKQVCTQIPVEITKTEVERFLSRAKENSQQCPAMLGLLLAVIALGAQHSVWGRNSESWDADVMRAETRAGNVYIAAAMQALRLASFMHKPSLLAIQVLVMIGKYLINSGKYLDAFTLFGTTIRLAHSIGLHCHPKYLDPSPSTARDITTRQRIWWYMLRVDEEFSVTLGRPLGISGIGTCCWPQELTTDPNIVRFGEYINHFTLLARQILSSDRLTNPRIDEFTDALRALSETLPETLRFDNLWANSDIDLPLGSWPLSAMAVGQQAFNSCMILLLDAIERRTITFGSSKAEEALHVFRILKDNNVHKFAGCAVDRIEKGLKELHDTVTKTNNDDHHAKFQQGNNIIFSGAAQNKAESGSGGVETVMGRTGMLLIEGAGLQAFVKEEFSPTIWGPPCLARDSKGELYTSSYHSEAIQTSELKAETILVNERAGSLSSLGLDVLTKPNELSAQCALASRASLGIGARSVSLLSLVGWGGWKLGAEGLGGGAISR</sequence>
<feature type="domain" description="Xylanolytic transcriptional activator regulatory" evidence="3">
    <location>
        <begin position="1324"/>
        <end position="1399"/>
    </location>
</feature>
<evidence type="ECO:0000256" key="2">
    <source>
        <dbReference type="SAM" id="MobiDB-lite"/>
    </source>
</evidence>
<dbReference type="GO" id="GO:0006402">
    <property type="term" value="P:mRNA catabolic process"/>
    <property type="evidence" value="ECO:0007669"/>
    <property type="project" value="TreeGrafter"/>
</dbReference>
<feature type="domain" description="RNB" evidence="4">
    <location>
        <begin position="548"/>
        <end position="906"/>
    </location>
</feature>
<feature type="compositionally biased region" description="Basic and acidic residues" evidence="2">
    <location>
        <begin position="128"/>
        <end position="137"/>
    </location>
</feature>
<dbReference type="GO" id="GO:0006351">
    <property type="term" value="P:DNA-templated transcription"/>
    <property type="evidence" value="ECO:0007669"/>
    <property type="project" value="InterPro"/>
</dbReference>
<dbReference type="InterPro" id="IPR001900">
    <property type="entry name" value="RNase_II/R"/>
</dbReference>
<dbReference type="InterPro" id="IPR012340">
    <property type="entry name" value="NA-bd_OB-fold"/>
</dbReference>
<dbReference type="GO" id="GO:0000175">
    <property type="term" value="F:3'-5'-RNA exonuclease activity"/>
    <property type="evidence" value="ECO:0007669"/>
    <property type="project" value="TreeGrafter"/>
</dbReference>
<dbReference type="InterPro" id="IPR050180">
    <property type="entry name" value="RNR_Ribonuclease"/>
</dbReference>
<gene>
    <name evidence="5" type="ORF">Ptr86124_005067</name>
</gene>
<dbReference type="InterPro" id="IPR057912">
    <property type="entry name" value="OB_CYT4_C"/>
</dbReference>
<dbReference type="Pfam" id="PF00773">
    <property type="entry name" value="RNB"/>
    <property type="match status" value="1"/>
</dbReference>
<keyword evidence="1" id="KW-0539">Nucleus</keyword>
<dbReference type="GO" id="GO:0000932">
    <property type="term" value="C:P-body"/>
    <property type="evidence" value="ECO:0007669"/>
    <property type="project" value="TreeGrafter"/>
</dbReference>